<dbReference type="Gene3D" id="2.30.42.10">
    <property type="match status" value="1"/>
</dbReference>
<feature type="non-terminal residue" evidence="10">
    <location>
        <position position="1"/>
    </location>
</feature>
<evidence type="ECO:0000256" key="7">
    <source>
        <dbReference type="SAM" id="MobiDB-lite"/>
    </source>
</evidence>
<dbReference type="SMART" id="SM00228">
    <property type="entry name" value="PDZ"/>
    <property type="match status" value="1"/>
</dbReference>
<evidence type="ECO:0000256" key="3">
    <source>
        <dbReference type="ARBA" id="ARBA00023123"/>
    </source>
</evidence>
<keyword evidence="4 6" id="KW-0505">Motor protein</keyword>
<dbReference type="SUPFAM" id="SSF52540">
    <property type="entry name" value="P-loop containing nucleoside triphosphate hydrolases"/>
    <property type="match status" value="1"/>
</dbReference>
<comment type="caution">
    <text evidence="6">Lacks conserved residue(s) required for the propagation of feature annotation.</text>
</comment>
<dbReference type="InterPro" id="IPR036034">
    <property type="entry name" value="PDZ_sf"/>
</dbReference>
<dbReference type="GO" id="GO:0003779">
    <property type="term" value="F:actin binding"/>
    <property type="evidence" value="ECO:0007669"/>
    <property type="project" value="UniProtKB-KW"/>
</dbReference>
<dbReference type="GO" id="GO:0003774">
    <property type="term" value="F:cytoskeletal motor activity"/>
    <property type="evidence" value="ECO:0007669"/>
    <property type="project" value="UniProtKB-UniRule"/>
</dbReference>
<dbReference type="SMART" id="SM00242">
    <property type="entry name" value="MYSc"/>
    <property type="match status" value="1"/>
</dbReference>
<dbReference type="Gene3D" id="1.20.58.530">
    <property type="match status" value="1"/>
</dbReference>
<evidence type="ECO:0000259" key="8">
    <source>
        <dbReference type="PROSITE" id="PS50106"/>
    </source>
</evidence>
<evidence type="ECO:0000313" key="11">
    <source>
        <dbReference type="Proteomes" id="UP001519460"/>
    </source>
</evidence>
<dbReference type="Gene3D" id="3.40.850.10">
    <property type="entry name" value="Kinesin motor domain"/>
    <property type="match status" value="1"/>
</dbReference>
<dbReference type="PROSITE" id="PS51456">
    <property type="entry name" value="MYOSIN_MOTOR"/>
    <property type="match status" value="1"/>
</dbReference>
<keyword evidence="3 6" id="KW-0518">Myosin</keyword>
<dbReference type="Gene3D" id="1.20.120.720">
    <property type="entry name" value="Myosin VI head, motor domain, U50 subdomain"/>
    <property type="match status" value="1"/>
</dbReference>
<dbReference type="PANTHER" id="PTHR13140:SF706">
    <property type="entry name" value="DILUTE CLASS UNCONVENTIONAL MYOSIN, ISOFORM C"/>
    <property type="match status" value="1"/>
</dbReference>
<feature type="compositionally biased region" description="Low complexity" evidence="7">
    <location>
        <begin position="42"/>
        <end position="55"/>
    </location>
</feature>
<feature type="domain" description="PDZ" evidence="8">
    <location>
        <begin position="189"/>
        <end position="277"/>
    </location>
</feature>
<feature type="region of interest" description="Disordered" evidence="7">
    <location>
        <begin position="1"/>
        <end position="128"/>
    </location>
</feature>
<dbReference type="CDD" id="cd01386">
    <property type="entry name" value="MYSc_Myo18"/>
    <property type="match status" value="1"/>
</dbReference>
<dbReference type="Gene3D" id="1.10.10.820">
    <property type="match status" value="1"/>
</dbReference>
<dbReference type="AlphaFoldDB" id="A0ABD0JHL5"/>
<dbReference type="PRINTS" id="PR00193">
    <property type="entry name" value="MYOSINHEAVY"/>
</dbReference>
<keyword evidence="1 6" id="KW-0547">Nucleotide-binding</keyword>
<dbReference type="GO" id="GO:0016459">
    <property type="term" value="C:myosin complex"/>
    <property type="evidence" value="ECO:0007669"/>
    <property type="project" value="UniProtKB-KW"/>
</dbReference>
<feature type="domain" description="Myosin motor" evidence="9">
    <location>
        <begin position="366"/>
        <end position="1116"/>
    </location>
</feature>
<evidence type="ECO:0000256" key="1">
    <source>
        <dbReference type="ARBA" id="ARBA00022741"/>
    </source>
</evidence>
<dbReference type="SUPFAM" id="SSF50156">
    <property type="entry name" value="PDZ domain-like"/>
    <property type="match status" value="1"/>
</dbReference>
<dbReference type="PROSITE" id="PS50106">
    <property type="entry name" value="PDZ"/>
    <property type="match status" value="1"/>
</dbReference>
<dbReference type="InterPro" id="IPR036064">
    <property type="entry name" value="MYSc_Myo18"/>
</dbReference>
<dbReference type="Proteomes" id="UP001519460">
    <property type="component" value="Unassembled WGS sequence"/>
</dbReference>
<gene>
    <name evidence="10" type="ORF">BaRGS_00034377</name>
</gene>
<evidence type="ECO:0000256" key="6">
    <source>
        <dbReference type="PROSITE-ProRule" id="PRU00782"/>
    </source>
</evidence>
<feature type="compositionally biased region" description="Basic and acidic residues" evidence="7">
    <location>
        <begin position="1"/>
        <end position="21"/>
    </location>
</feature>
<dbReference type="Pfam" id="PF00595">
    <property type="entry name" value="PDZ"/>
    <property type="match status" value="1"/>
</dbReference>
<dbReference type="EMBL" id="JACVVK020000439">
    <property type="protein sequence ID" value="KAK7474329.1"/>
    <property type="molecule type" value="Genomic_DNA"/>
</dbReference>
<dbReference type="GO" id="GO:0005524">
    <property type="term" value="F:ATP binding"/>
    <property type="evidence" value="ECO:0007669"/>
    <property type="project" value="UniProtKB-UniRule"/>
</dbReference>
<sequence>EMSRLEEVKRGVFRRLSDRDRPRKSHATASDSDQGVGKSESSESNLSASSGSHPSPSREHPPTNSTGVSRTQSMPSHDPGARPRPQVLPKPKGILKGQTKAGGEPAVGQDKLDDAHTLQTNTRRNEEMSGMADFAKSQAAQLMNSSSNAISPTSGAQPLAEVGHGEKTFEGRNLPLPPLVPVKPPRIREVVVKRSPSGGFGFSLRKGTLPTADGSEFRPVVFAEPGSGPNSTQTGLLPGDRLIEIDGQNVEAWSREQIVELIKAAGEALVLKVQPIPELIELSVRPGKDGSSVEVQEDAAKGGTLKRSGSLRYRKPAKSEDEVATERQWLEAERVWLVHKGGFTGARLLPGSGSGAEGTANPAQQDRAEDLTVLRYVNESSALHVLRQRYASSLPHTYAGPALIIINPMQHLPLYSEKVIQMFKGCKQEDMPPHVFSAAQIAYRDLLASRRDQSLVFMGRSGSGKSTSAQHCLHYLVVAAGSVNMDKLAAMSILLQAFGNSRTLLNTNASRFTQITTLDFDPSGVIASASVQVLMFEKSRLIRRPEGEPTFNIFYQLLAGVDSQLRNDLHLQNLTESNPFMTPLQKPEDRQNAANAFGRVQQAFQVIGASDDEVKAIFCVLAAVYHLGVAGATKGTHNKFQFQRPAAAQRAATLLGTTSEELARSIFTVGGTSTLSRSASLRVPGGMDKSGYQTADANTTVTEALEAFIIGLYSDAFNAVVSLINRSLASNVRTMSSLVLVDTPGFQNPATCGRQSGATFEDLCCNYVHERLQLLYHETTLTAPQDRYAQENIDCDFDLVTTSPAAMVSLLDQTPQQGLVRASSSDLGNNEKKGLLWILDEEAMFPGASEDSFMQRFFAQHGEQQVRKDSLLRKGSLGHTFVLNHNQGTAPVQYNAAGWLRLCRDNPISKNSIVILQDSKTPAISQLFGSLKGSVGGFVSGSVAGMEGSTSLRRVGSMRRTFMSGAVALKKKSISIQVKFQVDSVMEVLRKTEPHFVFCFLPQQTAGLCELKERLSTEDIQVNVPLLRSQLRGFEILDALRLHRQGFPEFMQFREFVQKFESMIPPSSRPKVDREDKQAVMQVLDNLDVDKLNYRVGLSKKELGDVAVSDTDKNKVPV</sequence>
<evidence type="ECO:0000259" key="9">
    <source>
        <dbReference type="PROSITE" id="PS51456"/>
    </source>
</evidence>
<feature type="binding site" evidence="6">
    <location>
        <begin position="459"/>
        <end position="466"/>
    </location>
    <ligand>
        <name>ATP</name>
        <dbReference type="ChEBI" id="CHEBI:30616"/>
    </ligand>
</feature>
<dbReference type="PANTHER" id="PTHR13140">
    <property type="entry name" value="MYOSIN"/>
    <property type="match status" value="1"/>
</dbReference>
<keyword evidence="2 6" id="KW-0067">ATP-binding</keyword>
<accession>A0ABD0JHL5</accession>
<keyword evidence="5 6" id="KW-0009">Actin-binding</keyword>
<feature type="compositionally biased region" description="Polar residues" evidence="7">
    <location>
        <begin position="63"/>
        <end position="75"/>
    </location>
</feature>
<dbReference type="InterPro" id="IPR036961">
    <property type="entry name" value="Kinesin_motor_dom_sf"/>
</dbReference>
<name>A0ABD0JHL5_9CAEN</name>
<comment type="caution">
    <text evidence="10">The sequence shown here is derived from an EMBL/GenBank/DDBJ whole genome shotgun (WGS) entry which is preliminary data.</text>
</comment>
<proteinExistence type="inferred from homology"/>
<keyword evidence="11" id="KW-1185">Reference proteome</keyword>
<dbReference type="FunFam" id="2.30.42.10:FF:000059">
    <property type="entry name" value="unconventional myosin-XVIIIa isoform X1"/>
    <property type="match status" value="1"/>
</dbReference>
<evidence type="ECO:0000256" key="4">
    <source>
        <dbReference type="ARBA" id="ARBA00023175"/>
    </source>
</evidence>
<comment type="similarity">
    <text evidence="6">Belongs to the TRAFAC class myosin-kinesin ATPase superfamily. Myosin family.</text>
</comment>
<organism evidence="10 11">
    <name type="scientific">Batillaria attramentaria</name>
    <dbReference type="NCBI Taxonomy" id="370345"/>
    <lineage>
        <taxon>Eukaryota</taxon>
        <taxon>Metazoa</taxon>
        <taxon>Spiralia</taxon>
        <taxon>Lophotrochozoa</taxon>
        <taxon>Mollusca</taxon>
        <taxon>Gastropoda</taxon>
        <taxon>Caenogastropoda</taxon>
        <taxon>Sorbeoconcha</taxon>
        <taxon>Cerithioidea</taxon>
        <taxon>Batillariidae</taxon>
        <taxon>Batillaria</taxon>
    </lineage>
</organism>
<evidence type="ECO:0000313" key="10">
    <source>
        <dbReference type="EMBL" id="KAK7474329.1"/>
    </source>
</evidence>
<dbReference type="Gene3D" id="6.20.240.20">
    <property type="match status" value="1"/>
</dbReference>
<dbReference type="InterPro" id="IPR001609">
    <property type="entry name" value="Myosin_head_motor_dom-like"/>
</dbReference>
<dbReference type="CDD" id="cd06747">
    <property type="entry name" value="PDZ_MYO18-like"/>
    <property type="match status" value="1"/>
</dbReference>
<evidence type="ECO:0000256" key="5">
    <source>
        <dbReference type="ARBA" id="ARBA00023203"/>
    </source>
</evidence>
<evidence type="ECO:0000256" key="2">
    <source>
        <dbReference type="ARBA" id="ARBA00022840"/>
    </source>
</evidence>
<reference evidence="10 11" key="1">
    <citation type="journal article" date="2023" name="Sci. Data">
        <title>Genome assembly of the Korean intertidal mud-creeper Batillaria attramentaria.</title>
        <authorList>
            <person name="Patra A.K."/>
            <person name="Ho P.T."/>
            <person name="Jun S."/>
            <person name="Lee S.J."/>
            <person name="Kim Y."/>
            <person name="Won Y.J."/>
        </authorList>
    </citation>
    <scope>NUCLEOTIDE SEQUENCE [LARGE SCALE GENOMIC DNA]</scope>
    <source>
        <strain evidence="10">Wonlab-2016</strain>
    </source>
</reference>
<protein>
    <submittedName>
        <fullName evidence="10">Uncharacterized protein</fullName>
    </submittedName>
</protein>
<feature type="region of interest" description="Disordered" evidence="7">
    <location>
        <begin position="288"/>
        <end position="307"/>
    </location>
</feature>
<dbReference type="Pfam" id="PF00063">
    <property type="entry name" value="Myosin_head"/>
    <property type="match status" value="1"/>
</dbReference>
<dbReference type="InterPro" id="IPR001478">
    <property type="entry name" value="PDZ"/>
</dbReference>
<dbReference type="InterPro" id="IPR027417">
    <property type="entry name" value="P-loop_NTPase"/>
</dbReference>